<keyword evidence="8" id="KW-1185">Reference proteome</keyword>
<dbReference type="PANTHER" id="PTHR24422">
    <property type="entry name" value="CHEMOTAXIS PROTEIN METHYLTRANSFERASE"/>
    <property type="match status" value="1"/>
</dbReference>
<dbReference type="EC" id="2.1.1.80" evidence="2"/>
<evidence type="ECO:0000256" key="3">
    <source>
        <dbReference type="ARBA" id="ARBA00022603"/>
    </source>
</evidence>
<comment type="catalytic activity">
    <reaction evidence="1">
        <text>L-glutamyl-[protein] + S-adenosyl-L-methionine = [protein]-L-glutamate 5-O-methyl ester + S-adenosyl-L-homocysteine</text>
        <dbReference type="Rhea" id="RHEA:24452"/>
        <dbReference type="Rhea" id="RHEA-COMP:10208"/>
        <dbReference type="Rhea" id="RHEA-COMP:10311"/>
        <dbReference type="ChEBI" id="CHEBI:29973"/>
        <dbReference type="ChEBI" id="CHEBI:57856"/>
        <dbReference type="ChEBI" id="CHEBI:59789"/>
        <dbReference type="ChEBI" id="CHEBI:82795"/>
        <dbReference type="EC" id="2.1.1.80"/>
    </reaction>
</comment>
<dbReference type="AlphaFoldDB" id="D9QU23"/>
<dbReference type="Gene3D" id="3.40.50.150">
    <property type="entry name" value="Vaccinia Virus protein VP39"/>
    <property type="match status" value="1"/>
</dbReference>
<dbReference type="GO" id="GO:0032259">
    <property type="term" value="P:methylation"/>
    <property type="evidence" value="ECO:0007669"/>
    <property type="project" value="UniProtKB-KW"/>
</dbReference>
<reference evidence="7 8" key="1">
    <citation type="journal article" date="2010" name="Stand. Genomic Sci.">
        <title>Complete genome sequence of Acetohalobium arabaticum type strain (Z-7288).</title>
        <authorList>
            <person name="Sikorski J."/>
            <person name="Lapidus A."/>
            <person name="Chertkov O."/>
            <person name="Lucas S."/>
            <person name="Copeland A."/>
            <person name="Glavina Del Rio T."/>
            <person name="Nolan M."/>
            <person name="Tice H."/>
            <person name="Cheng J.F."/>
            <person name="Han C."/>
            <person name="Brambilla E."/>
            <person name="Pitluck S."/>
            <person name="Liolios K."/>
            <person name="Ivanova N."/>
            <person name="Mavromatis K."/>
            <person name="Mikhailova N."/>
            <person name="Pati A."/>
            <person name="Bruce D."/>
            <person name="Detter C."/>
            <person name="Tapia R."/>
            <person name="Goodwin L."/>
            <person name="Chen A."/>
            <person name="Palaniappan K."/>
            <person name="Land M."/>
            <person name="Hauser L."/>
            <person name="Chang Y.J."/>
            <person name="Jeffries C.D."/>
            <person name="Rohde M."/>
            <person name="Goker M."/>
            <person name="Spring S."/>
            <person name="Woyke T."/>
            <person name="Bristow J."/>
            <person name="Eisen J.A."/>
            <person name="Markowitz V."/>
            <person name="Hugenholtz P."/>
            <person name="Kyrpides N.C."/>
            <person name="Klenk H.P."/>
        </authorList>
    </citation>
    <scope>NUCLEOTIDE SEQUENCE [LARGE SCALE GENOMIC DNA]</scope>
    <source>
        <strain evidence="8">ATCC 49924 / DSM 5501 / Z-7288</strain>
    </source>
</reference>
<dbReference type="RefSeq" id="WP_013279185.1">
    <property type="nucleotide sequence ID" value="NC_014378.1"/>
</dbReference>
<dbReference type="GO" id="GO:0008983">
    <property type="term" value="F:protein-glutamate O-methyltransferase activity"/>
    <property type="evidence" value="ECO:0007669"/>
    <property type="project" value="UniProtKB-EC"/>
</dbReference>
<sequence>MTLNFTEFRKRASRNINIDLSSYKTKRVKRRINSLMDKNDIKDYNECLDLLKTDKDFKKEFLDHFTINTSEFFRNPKNFNYLKEEVFPELFEHNNKVKIWSAACSDGSEPYTLAIILNELGINPRRFEILATDIDHQILKTAKKGIYNENSVKKTETAILNKYFTEQNDRYVLDPKIKNKVNFKQHNLLTDSYRSKWNLILCRNVFIYFTKETKKKITQKLSNALIKDGFLFLGNTEYLLKPDSYGLTKEYTSFYRR</sequence>
<evidence type="ECO:0000313" key="7">
    <source>
        <dbReference type="EMBL" id="ADL13744.1"/>
    </source>
</evidence>
<proteinExistence type="predicted"/>
<dbReference type="EMBL" id="CP002105">
    <property type="protein sequence ID" value="ADL13744.1"/>
    <property type="molecule type" value="Genomic_DNA"/>
</dbReference>
<evidence type="ECO:0000259" key="6">
    <source>
        <dbReference type="PROSITE" id="PS50123"/>
    </source>
</evidence>
<dbReference type="InterPro" id="IPR029063">
    <property type="entry name" value="SAM-dependent_MTases_sf"/>
</dbReference>
<organism evidence="7 8">
    <name type="scientific">Acetohalobium arabaticum (strain ATCC 49924 / DSM 5501 / Z-7288)</name>
    <dbReference type="NCBI Taxonomy" id="574087"/>
    <lineage>
        <taxon>Bacteria</taxon>
        <taxon>Bacillati</taxon>
        <taxon>Bacillota</taxon>
        <taxon>Clostridia</taxon>
        <taxon>Halanaerobiales</taxon>
        <taxon>Halobacteroidaceae</taxon>
        <taxon>Acetohalobium</taxon>
    </lineage>
</organism>
<dbReference type="SUPFAM" id="SSF47757">
    <property type="entry name" value="Chemotaxis receptor methyltransferase CheR, N-terminal domain"/>
    <property type="match status" value="1"/>
</dbReference>
<dbReference type="eggNOG" id="COG1352">
    <property type="taxonomic scope" value="Bacteria"/>
</dbReference>
<dbReference type="KEGG" id="aar:Acear_2259"/>
<dbReference type="PANTHER" id="PTHR24422:SF19">
    <property type="entry name" value="CHEMOTAXIS PROTEIN METHYLTRANSFERASE"/>
    <property type="match status" value="1"/>
</dbReference>
<dbReference type="InterPro" id="IPR000780">
    <property type="entry name" value="CheR_MeTrfase"/>
</dbReference>
<dbReference type="InterPro" id="IPR022642">
    <property type="entry name" value="CheR_C"/>
</dbReference>
<evidence type="ECO:0000256" key="1">
    <source>
        <dbReference type="ARBA" id="ARBA00001541"/>
    </source>
</evidence>
<evidence type="ECO:0000313" key="8">
    <source>
        <dbReference type="Proteomes" id="UP000001661"/>
    </source>
</evidence>
<dbReference type="InterPro" id="IPR036804">
    <property type="entry name" value="CheR_N_sf"/>
</dbReference>
<keyword evidence="4 7" id="KW-0808">Transferase</keyword>
<feature type="domain" description="CheR-type methyltransferase" evidence="6">
    <location>
        <begin position="1"/>
        <end position="257"/>
    </location>
</feature>
<dbReference type="Pfam" id="PF03705">
    <property type="entry name" value="CheR_N"/>
    <property type="match status" value="1"/>
</dbReference>
<dbReference type="Gene3D" id="1.10.155.10">
    <property type="entry name" value="Chemotaxis receptor methyltransferase CheR, N-terminal domain"/>
    <property type="match status" value="1"/>
</dbReference>
<dbReference type="InterPro" id="IPR050903">
    <property type="entry name" value="Bact_Chemotaxis_MeTrfase"/>
</dbReference>
<keyword evidence="5" id="KW-0949">S-adenosyl-L-methionine</keyword>
<keyword evidence="3 7" id="KW-0489">Methyltransferase</keyword>
<dbReference type="HOGENOM" id="CLU_025854_1_1_9"/>
<dbReference type="PRINTS" id="PR00996">
    <property type="entry name" value="CHERMTFRASE"/>
</dbReference>
<gene>
    <name evidence="7" type="ordered locus">Acear_2259</name>
</gene>
<dbReference type="STRING" id="574087.Acear_2259"/>
<dbReference type="Proteomes" id="UP000001661">
    <property type="component" value="Chromosome"/>
</dbReference>
<name>D9QU23_ACEAZ</name>
<evidence type="ECO:0000256" key="2">
    <source>
        <dbReference type="ARBA" id="ARBA00012534"/>
    </source>
</evidence>
<dbReference type="SMART" id="SM00138">
    <property type="entry name" value="MeTrc"/>
    <property type="match status" value="1"/>
</dbReference>
<dbReference type="SUPFAM" id="SSF53335">
    <property type="entry name" value="S-adenosyl-L-methionine-dependent methyltransferases"/>
    <property type="match status" value="1"/>
</dbReference>
<dbReference type="OrthoDB" id="9816309at2"/>
<dbReference type="PROSITE" id="PS50123">
    <property type="entry name" value="CHER"/>
    <property type="match status" value="1"/>
</dbReference>
<evidence type="ECO:0000256" key="5">
    <source>
        <dbReference type="ARBA" id="ARBA00022691"/>
    </source>
</evidence>
<protein>
    <recommendedName>
        <fullName evidence="2">protein-glutamate O-methyltransferase</fullName>
        <ecNumber evidence="2">2.1.1.80</ecNumber>
    </recommendedName>
</protein>
<dbReference type="InterPro" id="IPR022641">
    <property type="entry name" value="CheR_N"/>
</dbReference>
<accession>D9QU23</accession>
<dbReference type="Pfam" id="PF01739">
    <property type="entry name" value="CheR"/>
    <property type="match status" value="1"/>
</dbReference>
<evidence type="ECO:0000256" key="4">
    <source>
        <dbReference type="ARBA" id="ARBA00022679"/>
    </source>
</evidence>